<dbReference type="Proteomes" id="UP000075714">
    <property type="component" value="Unassembled WGS sequence"/>
</dbReference>
<proteinExistence type="predicted"/>
<sequence length="559" mass="55446">MLLGIILFNDTASGVTSSLVFVYCARFLMGRSILSAFRLDASGWRSGSVAFPSLVYEFGVLSGAVYKARQAYSTDASASVVALPAGATTVYVCVRSANIKDSGRAVVPIGPKACSTCVVQISAQVTKEAVADQISALKESAYKSSSVTTSSALGAVQKLAAVATVTNATDSSNAQTVMELASDLLTQLVNASSEVNDTASMVAVFDGVGTLWSMANASSRAAVVDGVSALSAKLASQSLTPEDAQPVMALFSQMLDSAVEIASTQGASTSAGSATSQRKEAARSLLASMTQATASLTRGLLNAAPNNGSTVHLVTARLSAAVQRATAALASAGLTLAVNTPPGSGAATGRRLLAVSASPASISLNPTVGSLCAADAICAVDGIGLTLTATADTSLLAMALDGSFAPLAAAQPDFVAGSVVQVISPIVRVAAPGLPSAALGLSTLIILDLPVDVTMVNSSAKRVVVRLQDVGAAPADAGSGIVAAASSTRTRASASAADTVSAIQAVSDSLGDFVVVQYTTGIAEPNSGSVPGAAGLARPSALLSAILVGAATLAVTLLA</sequence>
<gene>
    <name evidence="1" type="ORF">GPECTOR_15g520</name>
</gene>
<dbReference type="AlphaFoldDB" id="A0A150GM04"/>
<accession>A0A150GM04</accession>
<dbReference type="EMBL" id="LSYV01000016">
    <property type="protein sequence ID" value="KXZ50834.1"/>
    <property type="molecule type" value="Genomic_DNA"/>
</dbReference>
<organism evidence="1 2">
    <name type="scientific">Gonium pectorale</name>
    <name type="common">Green alga</name>
    <dbReference type="NCBI Taxonomy" id="33097"/>
    <lineage>
        <taxon>Eukaryota</taxon>
        <taxon>Viridiplantae</taxon>
        <taxon>Chlorophyta</taxon>
        <taxon>core chlorophytes</taxon>
        <taxon>Chlorophyceae</taxon>
        <taxon>CS clade</taxon>
        <taxon>Chlamydomonadales</taxon>
        <taxon>Volvocaceae</taxon>
        <taxon>Gonium</taxon>
    </lineage>
</organism>
<name>A0A150GM04_GONPE</name>
<dbReference type="STRING" id="33097.A0A150GM04"/>
<evidence type="ECO:0000313" key="1">
    <source>
        <dbReference type="EMBL" id="KXZ50834.1"/>
    </source>
</evidence>
<comment type="caution">
    <text evidence="1">The sequence shown here is derived from an EMBL/GenBank/DDBJ whole genome shotgun (WGS) entry which is preliminary data.</text>
</comment>
<keyword evidence="2" id="KW-1185">Reference proteome</keyword>
<dbReference type="OrthoDB" id="547141at2759"/>
<reference evidence="2" key="1">
    <citation type="journal article" date="2016" name="Nat. Commun.">
        <title>The Gonium pectorale genome demonstrates co-option of cell cycle regulation during the evolution of multicellularity.</title>
        <authorList>
            <person name="Hanschen E.R."/>
            <person name="Marriage T.N."/>
            <person name="Ferris P.J."/>
            <person name="Hamaji T."/>
            <person name="Toyoda A."/>
            <person name="Fujiyama A."/>
            <person name="Neme R."/>
            <person name="Noguchi H."/>
            <person name="Minakuchi Y."/>
            <person name="Suzuki M."/>
            <person name="Kawai-Toyooka H."/>
            <person name="Smith D.R."/>
            <person name="Sparks H."/>
            <person name="Anderson J."/>
            <person name="Bakaric R."/>
            <person name="Luria V."/>
            <person name="Karger A."/>
            <person name="Kirschner M.W."/>
            <person name="Durand P.M."/>
            <person name="Michod R.E."/>
            <person name="Nozaki H."/>
            <person name="Olson B.J."/>
        </authorList>
    </citation>
    <scope>NUCLEOTIDE SEQUENCE [LARGE SCALE GENOMIC DNA]</scope>
    <source>
        <strain evidence="2">NIES-2863</strain>
    </source>
</reference>
<evidence type="ECO:0000313" key="2">
    <source>
        <dbReference type="Proteomes" id="UP000075714"/>
    </source>
</evidence>
<protein>
    <submittedName>
        <fullName evidence="1">Uncharacterized protein</fullName>
    </submittedName>
</protein>